<reference evidence="2" key="1">
    <citation type="submission" date="2015-04" db="UniProtKB">
        <authorList>
            <consortium name="EnsemblPlants"/>
        </authorList>
    </citation>
    <scope>IDENTIFICATION</scope>
    <source>
        <strain evidence="2">SL10</strain>
    </source>
</reference>
<reference evidence="2" key="2">
    <citation type="submission" date="2018-04" db="EMBL/GenBank/DDBJ databases">
        <title>OnivRS2 (Oryza nivara Reference Sequence Version 2).</title>
        <authorList>
            <person name="Zhang J."/>
            <person name="Kudrna D."/>
            <person name="Lee S."/>
            <person name="Talag J."/>
            <person name="Rajasekar S."/>
            <person name="Welchert J."/>
            <person name="Hsing Y.-I."/>
            <person name="Wing R.A."/>
        </authorList>
    </citation>
    <scope>NUCLEOTIDE SEQUENCE [LARGE SCALE GENOMIC DNA]</scope>
    <source>
        <strain evidence="2">SL10</strain>
    </source>
</reference>
<name>A0A0E0GMZ9_ORYNI</name>
<feature type="compositionally biased region" description="Low complexity" evidence="1">
    <location>
        <begin position="57"/>
        <end position="73"/>
    </location>
</feature>
<dbReference type="Gramene" id="ONIVA03G20040.1">
    <property type="protein sequence ID" value="ONIVA03G20040.1"/>
    <property type="gene ID" value="ONIVA03G20040"/>
</dbReference>
<feature type="region of interest" description="Disordered" evidence="1">
    <location>
        <begin position="102"/>
        <end position="132"/>
    </location>
</feature>
<keyword evidence="3" id="KW-1185">Reference proteome</keyword>
<feature type="region of interest" description="Disordered" evidence="1">
    <location>
        <begin position="181"/>
        <end position="210"/>
    </location>
</feature>
<dbReference type="OMA" id="TISKHHY"/>
<accession>A0A0E0GMZ9</accession>
<evidence type="ECO:0008006" key="4">
    <source>
        <dbReference type="Google" id="ProtNLM"/>
    </source>
</evidence>
<dbReference type="eggNOG" id="ENOG502QUSM">
    <property type="taxonomic scope" value="Eukaryota"/>
</dbReference>
<feature type="region of interest" description="Disordered" evidence="1">
    <location>
        <begin position="270"/>
        <end position="289"/>
    </location>
</feature>
<dbReference type="PANTHER" id="PTHR35476">
    <property type="entry name" value="MUCIN-LIKE PROTEIN"/>
    <property type="match status" value="1"/>
</dbReference>
<dbReference type="EnsemblPlants" id="ONIVA03G20040.1">
    <property type="protein sequence ID" value="ONIVA03G20040.1"/>
    <property type="gene ID" value="ONIVA03G20040"/>
</dbReference>
<sequence>MHSLRRALRVPTSASGLRRLSSNRRAPPPSRAAAATATTGDDEWNDAWETSWLPGDSPTSSPAPAAPWESPTSGAATVPAISAEVDPDTKAFVADMDERWAERRAASRRPRPAPRAEGAGGAAAKKAQADEYRTRKQRVHAALWVKEIEKMEEARLGGGGGGADDIDRLLDSCSEIFDSGNTDFGDPKIPSTAEIKTKPDGWETTSRGQDGSIWDISQREDDILLQEFERRIAFSKQQIASFIKTHIFSRRRPIDGWKYMIEEIGPNARKGKGSVQRLPSVTDPATQPYREEPPAIASGQEDASVGYLGCGRATLFGASWSSDGSGSSAGGASRKSFSSSGCLAEGSMTVGCGSGCCKGNTVLVVMGDGCIGCCDGKTVPGEGGTGRGDPVAPWPQPGLPVARILSSFWRFILEGAVFLPERFYLRKQIS</sequence>
<protein>
    <recommendedName>
        <fullName evidence="4">Mucin-like protein</fullName>
    </recommendedName>
</protein>
<dbReference type="STRING" id="4536.A0A0E0GMZ9"/>
<dbReference type="Proteomes" id="UP000006591">
    <property type="component" value="Chromosome 3"/>
</dbReference>
<dbReference type="PANTHER" id="PTHR35476:SF2">
    <property type="entry name" value="MUCIN-LIKE PROTEIN"/>
    <property type="match status" value="1"/>
</dbReference>
<organism evidence="2">
    <name type="scientific">Oryza nivara</name>
    <name type="common">Indian wild rice</name>
    <name type="synonym">Oryza sativa f. spontanea</name>
    <dbReference type="NCBI Taxonomy" id="4536"/>
    <lineage>
        <taxon>Eukaryota</taxon>
        <taxon>Viridiplantae</taxon>
        <taxon>Streptophyta</taxon>
        <taxon>Embryophyta</taxon>
        <taxon>Tracheophyta</taxon>
        <taxon>Spermatophyta</taxon>
        <taxon>Magnoliopsida</taxon>
        <taxon>Liliopsida</taxon>
        <taxon>Poales</taxon>
        <taxon>Poaceae</taxon>
        <taxon>BOP clade</taxon>
        <taxon>Oryzoideae</taxon>
        <taxon>Oryzeae</taxon>
        <taxon>Oryzinae</taxon>
        <taxon>Oryza</taxon>
    </lineage>
</organism>
<dbReference type="InterPro" id="IPR052851">
    <property type="entry name" value="GCD1_mitochondrial"/>
</dbReference>
<proteinExistence type="predicted"/>
<evidence type="ECO:0000313" key="2">
    <source>
        <dbReference type="EnsemblPlants" id="ONIVA03G20040.1"/>
    </source>
</evidence>
<dbReference type="AlphaFoldDB" id="A0A0E0GMZ9"/>
<feature type="region of interest" description="Disordered" evidence="1">
    <location>
        <begin position="1"/>
        <end position="76"/>
    </location>
</feature>
<dbReference type="HOGENOM" id="CLU_052434_0_0_1"/>
<evidence type="ECO:0000256" key="1">
    <source>
        <dbReference type="SAM" id="MobiDB-lite"/>
    </source>
</evidence>
<evidence type="ECO:0000313" key="3">
    <source>
        <dbReference type="Proteomes" id="UP000006591"/>
    </source>
</evidence>